<name>K0T8Y7_THAOC</name>
<evidence type="ECO:0000313" key="2">
    <source>
        <dbReference type="Proteomes" id="UP000266841"/>
    </source>
</evidence>
<reference evidence="1 2" key="1">
    <citation type="journal article" date="2012" name="Genome Biol.">
        <title>Genome and low-iron response of an oceanic diatom adapted to chronic iron limitation.</title>
        <authorList>
            <person name="Lommer M."/>
            <person name="Specht M."/>
            <person name="Roy A.S."/>
            <person name="Kraemer L."/>
            <person name="Andreson R."/>
            <person name="Gutowska M.A."/>
            <person name="Wolf J."/>
            <person name="Bergner S.V."/>
            <person name="Schilhabel M.B."/>
            <person name="Klostermeier U.C."/>
            <person name="Beiko R.G."/>
            <person name="Rosenstiel P."/>
            <person name="Hippler M."/>
            <person name="Laroche J."/>
        </authorList>
    </citation>
    <scope>NUCLEOTIDE SEQUENCE [LARGE SCALE GENOMIC DNA]</scope>
    <source>
        <strain evidence="1 2">CCMP1005</strain>
    </source>
</reference>
<sequence length="118" mass="12996">MPSTLPDRTGATPSRIVIGIPVVNIFSAGRDRAVGRFCGRVALSLTSDLRAAAVLQLQRNLFLLACSGDAHLGIIYHVAIELHNGSVVTRVYEKPLALYQYIPRRTQRIRLAAEQVWS</sequence>
<proteinExistence type="predicted"/>
<comment type="caution">
    <text evidence="1">The sequence shown here is derived from an EMBL/GenBank/DDBJ whole genome shotgun (WGS) entry which is preliminary data.</text>
</comment>
<gene>
    <name evidence="1" type="ORF">THAOC_08845</name>
</gene>
<dbReference type="AlphaFoldDB" id="K0T8Y7"/>
<organism evidence="1 2">
    <name type="scientific">Thalassiosira oceanica</name>
    <name type="common">Marine diatom</name>
    <dbReference type="NCBI Taxonomy" id="159749"/>
    <lineage>
        <taxon>Eukaryota</taxon>
        <taxon>Sar</taxon>
        <taxon>Stramenopiles</taxon>
        <taxon>Ochrophyta</taxon>
        <taxon>Bacillariophyta</taxon>
        <taxon>Coscinodiscophyceae</taxon>
        <taxon>Thalassiosirophycidae</taxon>
        <taxon>Thalassiosirales</taxon>
        <taxon>Thalassiosiraceae</taxon>
        <taxon>Thalassiosira</taxon>
    </lineage>
</organism>
<accession>K0T8Y7</accession>
<evidence type="ECO:0000313" key="1">
    <source>
        <dbReference type="EMBL" id="EJK69861.1"/>
    </source>
</evidence>
<keyword evidence="2" id="KW-1185">Reference proteome</keyword>
<protein>
    <submittedName>
        <fullName evidence="1">Uncharacterized protein</fullName>
    </submittedName>
</protein>
<dbReference type="Proteomes" id="UP000266841">
    <property type="component" value="Unassembled WGS sequence"/>
</dbReference>
<dbReference type="EMBL" id="AGNL01009453">
    <property type="protein sequence ID" value="EJK69861.1"/>
    <property type="molecule type" value="Genomic_DNA"/>
</dbReference>